<dbReference type="Pfam" id="PF00501">
    <property type="entry name" value="AMP-binding"/>
    <property type="match status" value="1"/>
</dbReference>
<name>A0A124IE58_9ACTN</name>
<comment type="caution">
    <text evidence="2">The sequence shown here is derived from an EMBL/GenBank/DDBJ whole genome shotgun (WGS) entry which is preliminary data.</text>
</comment>
<sequence length="537" mass="58062">MKPLDPGPFFDVLADRGTGTLVHLSRPLDIATDATDAADARTTYDIEVLAGLVAEAAGWLAGLGVGPGDRVAVIKPNHWDYVLLACAAARLGAVPALISGRLPAETQQVLLKRLEATVLVTTSDTLAAAREAETDLTAFVRRTLVLDGPAPGAVDLADVRGHRPPPPVRRPDGVPLAIMHTSGTTGVPKLVSHTATTLIRRIAAAEARRWPVVSSRRDDTVAQATSYAHGRGLAWTLSVFWLAPREVVILDRFEPQHVEPVLRAHPPTALEATPSAFVRWQSLAAAPDNPFRDVRLFINTFDAIHPPTVRTFLAATRRRLPLWVQVWGQSETGPLTFRCLTRRSVRASGQRHPTTRDLGRPVPGKARLRVVDPETLQPVRRGRPGLVLARTRALCAGYVGEPERLRAKSADGWFATGDLGVMTPSGRLLLLDREVDTVPGGSCVELEDVIHDRLPDVVEAVVLGRASGLPLPVLVTRDGTVDRAAWRRAVADLPPLGEPALLPADQLPLTATGKVRRQELRDRFLDGAPPHGTGRWT</sequence>
<accession>A0A124IE58</accession>
<dbReference type="SUPFAM" id="SSF56801">
    <property type="entry name" value="Acetyl-CoA synthetase-like"/>
    <property type="match status" value="1"/>
</dbReference>
<reference evidence="2 3" key="1">
    <citation type="submission" date="2015-10" db="EMBL/GenBank/DDBJ databases">
        <title>Draft genome sequence of Streptomyces sp. RV15, isolated from a marine sponge.</title>
        <authorList>
            <person name="Ruckert C."/>
            <person name="Abdelmohsen U.R."/>
            <person name="Winkler A."/>
            <person name="Hentschel U."/>
            <person name="Kalinowski J."/>
            <person name="Kampfer P."/>
            <person name="Glaeser S."/>
        </authorList>
    </citation>
    <scope>NUCLEOTIDE SEQUENCE [LARGE SCALE GENOMIC DNA]</scope>
    <source>
        <strain evidence="2 3">RV15</strain>
    </source>
</reference>
<dbReference type="Gene3D" id="3.40.50.12780">
    <property type="entry name" value="N-terminal domain of ligase-like"/>
    <property type="match status" value="1"/>
</dbReference>
<evidence type="ECO:0000259" key="1">
    <source>
        <dbReference type="Pfam" id="PF00501"/>
    </source>
</evidence>
<dbReference type="Gene3D" id="3.30.300.30">
    <property type="match status" value="1"/>
</dbReference>
<dbReference type="GO" id="GO:0016878">
    <property type="term" value="F:acid-thiol ligase activity"/>
    <property type="evidence" value="ECO:0007669"/>
    <property type="project" value="UniProtKB-ARBA"/>
</dbReference>
<dbReference type="InterPro" id="IPR042099">
    <property type="entry name" value="ANL_N_sf"/>
</dbReference>
<dbReference type="PROSITE" id="PS00455">
    <property type="entry name" value="AMP_BINDING"/>
    <property type="match status" value="1"/>
</dbReference>
<dbReference type="InterPro" id="IPR020845">
    <property type="entry name" value="AMP-binding_CS"/>
</dbReference>
<organism evidence="2 3">
    <name type="scientific">Streptomyces dysideae</name>
    <dbReference type="NCBI Taxonomy" id="909626"/>
    <lineage>
        <taxon>Bacteria</taxon>
        <taxon>Bacillati</taxon>
        <taxon>Actinomycetota</taxon>
        <taxon>Actinomycetes</taxon>
        <taxon>Kitasatosporales</taxon>
        <taxon>Streptomycetaceae</taxon>
        <taxon>Streptomyces</taxon>
    </lineage>
</organism>
<keyword evidence="3" id="KW-1185">Reference proteome</keyword>
<dbReference type="AlphaFoldDB" id="A0A124IE58"/>
<proteinExistence type="predicted"/>
<dbReference type="OrthoDB" id="4495845at2"/>
<dbReference type="InterPro" id="IPR045851">
    <property type="entry name" value="AMP-bd_C_sf"/>
</dbReference>
<protein>
    <submittedName>
        <fullName evidence="2">Long-chain acyl-CoA synthetase</fullName>
    </submittedName>
</protein>
<evidence type="ECO:0000313" key="2">
    <source>
        <dbReference type="EMBL" id="KUO17271.1"/>
    </source>
</evidence>
<evidence type="ECO:0000313" key="3">
    <source>
        <dbReference type="Proteomes" id="UP000053260"/>
    </source>
</evidence>
<dbReference type="STRING" id="909626.AQJ91_30850"/>
<dbReference type="InterPro" id="IPR050237">
    <property type="entry name" value="ATP-dep_AMP-bd_enzyme"/>
</dbReference>
<feature type="domain" description="AMP-dependent synthetase/ligase" evidence="1">
    <location>
        <begin position="49"/>
        <end position="398"/>
    </location>
</feature>
<dbReference type="Proteomes" id="UP000053260">
    <property type="component" value="Unassembled WGS sequence"/>
</dbReference>
<gene>
    <name evidence="2" type="ORF">AQJ91_30850</name>
</gene>
<dbReference type="RefSeq" id="WP_067028077.1">
    <property type="nucleotide sequence ID" value="NZ_KQ949098.1"/>
</dbReference>
<dbReference type="PANTHER" id="PTHR43767">
    <property type="entry name" value="LONG-CHAIN-FATTY-ACID--COA LIGASE"/>
    <property type="match status" value="1"/>
</dbReference>
<dbReference type="InterPro" id="IPR000873">
    <property type="entry name" value="AMP-dep_synth/lig_dom"/>
</dbReference>
<dbReference type="PANTHER" id="PTHR43767:SF1">
    <property type="entry name" value="NONRIBOSOMAL PEPTIDE SYNTHASE PES1 (EUROFUNG)-RELATED"/>
    <property type="match status" value="1"/>
</dbReference>
<dbReference type="EMBL" id="LMXB01000076">
    <property type="protein sequence ID" value="KUO17271.1"/>
    <property type="molecule type" value="Genomic_DNA"/>
</dbReference>